<dbReference type="Proteomes" id="UP001500063">
    <property type="component" value="Unassembled WGS sequence"/>
</dbReference>
<feature type="region of interest" description="Disordered" evidence="1">
    <location>
        <begin position="56"/>
        <end position="81"/>
    </location>
</feature>
<accession>A0ABP3HN83</accession>
<reference evidence="3" key="1">
    <citation type="journal article" date="2019" name="Int. J. Syst. Evol. Microbiol.">
        <title>The Global Catalogue of Microorganisms (GCM) 10K type strain sequencing project: providing services to taxonomists for standard genome sequencing and annotation.</title>
        <authorList>
            <consortium name="The Broad Institute Genomics Platform"/>
            <consortium name="The Broad Institute Genome Sequencing Center for Infectious Disease"/>
            <person name="Wu L."/>
            <person name="Ma J."/>
        </authorList>
    </citation>
    <scope>NUCLEOTIDE SEQUENCE [LARGE SCALE GENOMIC DNA]</scope>
    <source>
        <strain evidence="3">JCM 4565</strain>
    </source>
</reference>
<evidence type="ECO:0000313" key="3">
    <source>
        <dbReference type="Proteomes" id="UP001500063"/>
    </source>
</evidence>
<keyword evidence="3" id="KW-1185">Reference proteome</keyword>
<dbReference type="EMBL" id="BAAABW010000031">
    <property type="protein sequence ID" value="GAA0374326.1"/>
    <property type="molecule type" value="Genomic_DNA"/>
</dbReference>
<evidence type="ECO:0000313" key="2">
    <source>
        <dbReference type="EMBL" id="GAA0374326.1"/>
    </source>
</evidence>
<name>A0ABP3HN83_9ACTN</name>
<comment type="caution">
    <text evidence="2">The sequence shown here is derived from an EMBL/GenBank/DDBJ whole genome shotgun (WGS) entry which is preliminary data.</text>
</comment>
<dbReference type="RefSeq" id="WP_344122994.1">
    <property type="nucleotide sequence ID" value="NZ_BAAABW010000031.1"/>
</dbReference>
<proteinExistence type="predicted"/>
<gene>
    <name evidence="2" type="ORF">GCM10010319_61070</name>
</gene>
<evidence type="ECO:0000256" key="1">
    <source>
        <dbReference type="SAM" id="MobiDB-lite"/>
    </source>
</evidence>
<sequence>MVANIPQLVFEAALKLMSGKSITAKEAVAQAKKNIPGAALIDTTAVEKKLQDHVDKQKKEEEAVSDSAGMPVGQIDVPPVE</sequence>
<organism evidence="2 3">
    <name type="scientific">Streptomyces blastmyceticus</name>
    <dbReference type="NCBI Taxonomy" id="68180"/>
    <lineage>
        <taxon>Bacteria</taxon>
        <taxon>Bacillati</taxon>
        <taxon>Actinomycetota</taxon>
        <taxon>Actinomycetes</taxon>
        <taxon>Kitasatosporales</taxon>
        <taxon>Streptomycetaceae</taxon>
        <taxon>Streptomyces</taxon>
    </lineage>
</organism>
<protein>
    <submittedName>
        <fullName evidence="2">Uncharacterized protein</fullName>
    </submittedName>
</protein>